<evidence type="ECO:0000313" key="2">
    <source>
        <dbReference type="EMBL" id="RBP98152.1"/>
    </source>
</evidence>
<comment type="caution">
    <text evidence="2">The sequence shown here is derived from an EMBL/GenBank/DDBJ whole genome shotgun (WGS) entry which is preliminary data.</text>
</comment>
<dbReference type="InterPro" id="IPR000905">
    <property type="entry name" value="Gcp-like_dom"/>
</dbReference>
<reference evidence="2 3" key="1">
    <citation type="submission" date="2017-10" db="EMBL/GenBank/DDBJ databases">
        <title>Bifidobacterium xylocopum sp. nov. and Bifidobacterium aemilianum sp. nov., from the carpenter bee (Xylocopa violacea) digestive tract.</title>
        <authorList>
            <person name="Alberoni D."/>
            <person name="Baffoni L."/>
            <person name="Di Gioia D."/>
            <person name="Gaggia F."/>
            <person name="Biavati B."/>
        </authorList>
    </citation>
    <scope>NUCLEOTIDE SEQUENCE [LARGE SCALE GENOMIC DNA]</scope>
    <source>
        <strain evidence="2 3">XV10</strain>
    </source>
</reference>
<dbReference type="NCBIfam" id="TIGR03725">
    <property type="entry name" value="T6A_YeaZ"/>
    <property type="match status" value="1"/>
</dbReference>
<keyword evidence="2" id="KW-0808">Transferase</keyword>
<dbReference type="AlphaFoldDB" id="A0A366KA96"/>
<accession>A0A366KA96</accession>
<keyword evidence="3" id="KW-1185">Reference proteome</keyword>
<dbReference type="OrthoDB" id="9809995at2"/>
<dbReference type="GO" id="GO:0002949">
    <property type="term" value="P:tRNA threonylcarbamoyladenosine modification"/>
    <property type="evidence" value="ECO:0007669"/>
    <property type="project" value="InterPro"/>
</dbReference>
<organism evidence="2 3">
    <name type="scientific">Bifidobacterium aemilianum</name>
    <dbReference type="NCBI Taxonomy" id="2493120"/>
    <lineage>
        <taxon>Bacteria</taxon>
        <taxon>Bacillati</taxon>
        <taxon>Actinomycetota</taxon>
        <taxon>Actinomycetes</taxon>
        <taxon>Bifidobacteriales</taxon>
        <taxon>Bifidobacteriaceae</taxon>
        <taxon>Bifidobacterium</taxon>
    </lineage>
</organism>
<dbReference type="InterPro" id="IPR022496">
    <property type="entry name" value="T6A_TsaB"/>
</dbReference>
<feature type="domain" description="Gcp-like" evidence="1">
    <location>
        <begin position="27"/>
        <end position="87"/>
    </location>
</feature>
<dbReference type="GO" id="GO:0016740">
    <property type="term" value="F:transferase activity"/>
    <property type="evidence" value="ECO:0007669"/>
    <property type="project" value="UniProtKB-KW"/>
</dbReference>
<evidence type="ECO:0000313" key="3">
    <source>
        <dbReference type="Proteomes" id="UP000252530"/>
    </source>
</evidence>
<gene>
    <name evidence="2" type="primary">tsaB</name>
    <name evidence="2" type="ORF">CRD60_03115</name>
</gene>
<name>A0A366KA96_9BIFI</name>
<protein>
    <submittedName>
        <fullName evidence="2">tRNA (Adenosine(37)-N6)-threonylcarbamoyltransferase complex dimerization subunit type 1 TsaB</fullName>
    </submittedName>
</protein>
<dbReference type="SUPFAM" id="SSF53067">
    <property type="entry name" value="Actin-like ATPase domain"/>
    <property type="match status" value="1"/>
</dbReference>
<sequence>MNTLVIDSSYGSTVGLVGHEPIVETDSRTHVERLQRNIATAVEGAGLEASDLDRIVVGVGPAPFTGLRAGIVAAKALAFACGAELLGQDILAPQAAMTALLRAAGSDKGADTLPQADRDLAGQLSGKEVLSGLLGSAAASGGQQEPIHHVTLAVNDARRKQLYYALYDCPPYDQTSHDAGQAFGVRTLLPMDIDYPSNIASKLLEQLEALTAADGCRCLVDLVGHGAAKYAQDWQVVGEHLGQVIDSSVLDAGAPGLALFAHCAERAEHGRLAKPGQPAQAPVEPLYLRRPDVSVPNPLKRVLGNGQADRLR</sequence>
<proteinExistence type="predicted"/>
<dbReference type="Gene3D" id="3.30.420.40">
    <property type="match status" value="1"/>
</dbReference>
<dbReference type="RefSeq" id="WP_113859836.1">
    <property type="nucleotide sequence ID" value="NZ_PDCG01000002.1"/>
</dbReference>
<dbReference type="EMBL" id="PDCG01000002">
    <property type="protein sequence ID" value="RBP98152.1"/>
    <property type="molecule type" value="Genomic_DNA"/>
</dbReference>
<evidence type="ECO:0000259" key="1">
    <source>
        <dbReference type="Pfam" id="PF00814"/>
    </source>
</evidence>
<dbReference type="Proteomes" id="UP000252530">
    <property type="component" value="Unassembled WGS sequence"/>
</dbReference>
<dbReference type="Pfam" id="PF00814">
    <property type="entry name" value="TsaD"/>
    <property type="match status" value="1"/>
</dbReference>
<dbReference type="InterPro" id="IPR043129">
    <property type="entry name" value="ATPase_NBD"/>
</dbReference>